<dbReference type="AlphaFoldDB" id="A0A6J4S4M6"/>
<feature type="compositionally biased region" description="Polar residues" evidence="1">
    <location>
        <begin position="1"/>
        <end position="11"/>
    </location>
</feature>
<proteinExistence type="predicted"/>
<evidence type="ECO:0000256" key="1">
    <source>
        <dbReference type="SAM" id="MobiDB-lite"/>
    </source>
</evidence>
<sequence length="28" mass="2846">CPVTVTPTGPTSRPRPASTFLRTTGTGS</sequence>
<feature type="non-terminal residue" evidence="2">
    <location>
        <position position="1"/>
    </location>
</feature>
<organism evidence="2">
    <name type="scientific">uncultured Rubrobacteraceae bacterium</name>
    <dbReference type="NCBI Taxonomy" id="349277"/>
    <lineage>
        <taxon>Bacteria</taxon>
        <taxon>Bacillati</taxon>
        <taxon>Actinomycetota</taxon>
        <taxon>Rubrobacteria</taxon>
        <taxon>Rubrobacterales</taxon>
        <taxon>Rubrobacteraceae</taxon>
        <taxon>environmental samples</taxon>
    </lineage>
</organism>
<dbReference type="EMBL" id="CADCVM010000162">
    <property type="protein sequence ID" value="CAA9483430.1"/>
    <property type="molecule type" value="Genomic_DNA"/>
</dbReference>
<protein>
    <submittedName>
        <fullName evidence="2">Uncharacterized protein</fullName>
    </submittedName>
</protein>
<evidence type="ECO:0000313" key="2">
    <source>
        <dbReference type="EMBL" id="CAA9483430.1"/>
    </source>
</evidence>
<feature type="region of interest" description="Disordered" evidence="1">
    <location>
        <begin position="1"/>
        <end position="28"/>
    </location>
</feature>
<name>A0A6J4S4M6_9ACTN</name>
<gene>
    <name evidence="2" type="ORF">AVDCRST_MAG05-1429</name>
</gene>
<reference evidence="2" key="1">
    <citation type="submission" date="2020-02" db="EMBL/GenBank/DDBJ databases">
        <authorList>
            <person name="Meier V. D."/>
        </authorList>
    </citation>
    <scope>NUCLEOTIDE SEQUENCE</scope>
    <source>
        <strain evidence="2">AVDCRST_MAG05</strain>
    </source>
</reference>
<feature type="non-terminal residue" evidence="2">
    <location>
        <position position="28"/>
    </location>
</feature>
<accession>A0A6J4S4M6</accession>